<gene>
    <name evidence="2" type="ORF">PBLR_15653</name>
</gene>
<sequence>MARIVEPISIGLHLFNISNNKYNYILAIFLLTRYLLLISITNMNFISL</sequence>
<dbReference type="EMBL" id="LS992241">
    <property type="protein sequence ID" value="SYX87223.1"/>
    <property type="molecule type" value="Genomic_DNA"/>
</dbReference>
<feature type="transmembrane region" description="Helical" evidence="1">
    <location>
        <begin position="24"/>
        <end position="46"/>
    </location>
</feature>
<keyword evidence="1" id="KW-0812">Transmembrane</keyword>
<dbReference type="Proteomes" id="UP000304148">
    <property type="component" value="Chromosome"/>
</dbReference>
<dbReference type="AlphaFoldDB" id="A0A383RK45"/>
<evidence type="ECO:0000256" key="1">
    <source>
        <dbReference type="SAM" id="Phobius"/>
    </source>
</evidence>
<evidence type="ECO:0000313" key="3">
    <source>
        <dbReference type="Proteomes" id="UP000304148"/>
    </source>
</evidence>
<organism evidence="2 3">
    <name type="scientific">Paenibacillus alvei</name>
    <name type="common">Bacillus alvei</name>
    <dbReference type="NCBI Taxonomy" id="44250"/>
    <lineage>
        <taxon>Bacteria</taxon>
        <taxon>Bacillati</taxon>
        <taxon>Bacillota</taxon>
        <taxon>Bacilli</taxon>
        <taxon>Bacillales</taxon>
        <taxon>Paenibacillaceae</taxon>
        <taxon>Paenibacillus</taxon>
    </lineage>
</organism>
<keyword evidence="1" id="KW-1133">Transmembrane helix</keyword>
<protein>
    <submittedName>
        <fullName evidence="2">Uncharacterized protein</fullName>
    </submittedName>
</protein>
<reference evidence="3" key="1">
    <citation type="submission" date="2018-08" db="EMBL/GenBank/DDBJ databases">
        <authorList>
            <person name="Chevrot R."/>
        </authorList>
    </citation>
    <scope>NUCLEOTIDE SEQUENCE [LARGE SCALE GENOMIC DNA]</scope>
</reference>
<name>A0A383RK45_PAEAL</name>
<evidence type="ECO:0000313" key="2">
    <source>
        <dbReference type="EMBL" id="SYX87223.1"/>
    </source>
</evidence>
<keyword evidence="1" id="KW-0472">Membrane</keyword>
<accession>A0A383RK45</accession>
<proteinExistence type="predicted"/>